<dbReference type="GeneID" id="107465516"/>
<accession>A0A6P4BHL1</accession>
<protein>
    <submittedName>
        <fullName evidence="4">Uncharacterized protein LOC107465516</fullName>
    </submittedName>
</protein>
<gene>
    <name evidence="4" type="primary">LOC107465516</name>
</gene>
<dbReference type="Proteomes" id="UP000515211">
    <property type="component" value="Chromosome 9"/>
</dbReference>
<dbReference type="RefSeq" id="XP_015939981.1">
    <property type="nucleotide sequence ID" value="XM_016084495.1"/>
</dbReference>
<evidence type="ECO:0000256" key="1">
    <source>
        <dbReference type="SAM" id="MobiDB-lite"/>
    </source>
</evidence>
<evidence type="ECO:0000259" key="2">
    <source>
        <dbReference type="Pfam" id="PF22936"/>
    </source>
</evidence>
<dbReference type="InterPro" id="IPR054722">
    <property type="entry name" value="PolX-like_BBD"/>
</dbReference>
<keyword evidence="3" id="KW-1185">Reference proteome</keyword>
<reference evidence="4" key="2">
    <citation type="submission" date="2025-08" db="UniProtKB">
        <authorList>
            <consortium name="RefSeq"/>
        </authorList>
    </citation>
    <scope>IDENTIFICATION</scope>
    <source>
        <tissue evidence="4">Whole plant</tissue>
    </source>
</reference>
<reference evidence="3" key="1">
    <citation type="journal article" date="2016" name="Nat. Genet.">
        <title>The genome sequences of Arachis duranensis and Arachis ipaensis, the diploid ancestors of cultivated peanut.</title>
        <authorList>
            <person name="Bertioli D.J."/>
            <person name="Cannon S.B."/>
            <person name="Froenicke L."/>
            <person name="Huang G."/>
            <person name="Farmer A.D."/>
            <person name="Cannon E.K."/>
            <person name="Liu X."/>
            <person name="Gao D."/>
            <person name="Clevenger J."/>
            <person name="Dash S."/>
            <person name="Ren L."/>
            <person name="Moretzsohn M.C."/>
            <person name="Shirasawa K."/>
            <person name="Huang W."/>
            <person name="Vidigal B."/>
            <person name="Abernathy B."/>
            <person name="Chu Y."/>
            <person name="Niederhuth C.E."/>
            <person name="Umale P."/>
            <person name="Araujo A.C."/>
            <person name="Kozik A."/>
            <person name="Kim K.D."/>
            <person name="Burow M.D."/>
            <person name="Varshney R.K."/>
            <person name="Wang X."/>
            <person name="Zhang X."/>
            <person name="Barkley N."/>
            <person name="Guimaraes P.M."/>
            <person name="Isobe S."/>
            <person name="Guo B."/>
            <person name="Liao B."/>
            <person name="Stalker H.T."/>
            <person name="Schmitz R.J."/>
            <person name="Scheffler B.E."/>
            <person name="Leal-Bertioli S.C."/>
            <person name="Xun X."/>
            <person name="Jackson S.A."/>
            <person name="Michelmore R."/>
            <person name="Ozias-Akins P."/>
        </authorList>
    </citation>
    <scope>NUCLEOTIDE SEQUENCE [LARGE SCALE GENOMIC DNA]</scope>
    <source>
        <strain evidence="3">cv. V14167</strain>
    </source>
</reference>
<sequence length="170" mass="19886">MASWEDIKNHSDEDEDSKYEAQIYFMAGHDQLDEICLASKKKKDMWYLDSGCSRHMTRKSTFFVKPNMYNGRFVTFGDDGKANESLCADFGRLMTSEFDMSMMGKPNFVLGLQIKQTPNRTFIHLEKYANELVKKFGIENAKPMDTFMHPNSWLEKGETEKDVDETRYER</sequence>
<dbReference type="OrthoDB" id="1932348at2759"/>
<evidence type="ECO:0000313" key="4">
    <source>
        <dbReference type="RefSeq" id="XP_015939981.1"/>
    </source>
</evidence>
<feature type="region of interest" description="Disordered" evidence="1">
    <location>
        <begin position="149"/>
        <end position="170"/>
    </location>
</feature>
<dbReference type="KEGG" id="adu:107465516"/>
<organism evidence="3 4">
    <name type="scientific">Arachis duranensis</name>
    <name type="common">Wild peanut</name>
    <dbReference type="NCBI Taxonomy" id="130453"/>
    <lineage>
        <taxon>Eukaryota</taxon>
        <taxon>Viridiplantae</taxon>
        <taxon>Streptophyta</taxon>
        <taxon>Embryophyta</taxon>
        <taxon>Tracheophyta</taxon>
        <taxon>Spermatophyta</taxon>
        <taxon>Magnoliopsida</taxon>
        <taxon>eudicotyledons</taxon>
        <taxon>Gunneridae</taxon>
        <taxon>Pentapetalae</taxon>
        <taxon>rosids</taxon>
        <taxon>fabids</taxon>
        <taxon>Fabales</taxon>
        <taxon>Fabaceae</taxon>
        <taxon>Papilionoideae</taxon>
        <taxon>50 kb inversion clade</taxon>
        <taxon>dalbergioids sensu lato</taxon>
        <taxon>Dalbergieae</taxon>
        <taxon>Pterocarpus clade</taxon>
        <taxon>Arachis</taxon>
    </lineage>
</organism>
<dbReference type="Pfam" id="PF22936">
    <property type="entry name" value="Pol_BBD"/>
    <property type="match status" value="1"/>
</dbReference>
<feature type="compositionally biased region" description="Basic and acidic residues" evidence="1">
    <location>
        <begin position="155"/>
        <end position="170"/>
    </location>
</feature>
<evidence type="ECO:0000313" key="3">
    <source>
        <dbReference type="Proteomes" id="UP000515211"/>
    </source>
</evidence>
<dbReference type="AlphaFoldDB" id="A0A6P4BHL1"/>
<name>A0A6P4BHL1_ARADU</name>
<proteinExistence type="predicted"/>
<feature type="domain" description="Retrovirus-related Pol polyprotein from transposon TNT 1-94-like beta-barrel" evidence="2">
    <location>
        <begin position="46"/>
        <end position="81"/>
    </location>
</feature>